<reference evidence="1" key="1">
    <citation type="journal article" date="2023" name="Mol. Phylogenet. Evol.">
        <title>Genome-scale phylogeny and comparative genomics of the fungal order Sordariales.</title>
        <authorList>
            <person name="Hensen N."/>
            <person name="Bonometti L."/>
            <person name="Westerberg I."/>
            <person name="Brannstrom I.O."/>
            <person name="Guillou S."/>
            <person name="Cros-Aarteil S."/>
            <person name="Calhoun S."/>
            <person name="Haridas S."/>
            <person name="Kuo A."/>
            <person name="Mondo S."/>
            <person name="Pangilinan J."/>
            <person name="Riley R."/>
            <person name="LaButti K."/>
            <person name="Andreopoulos B."/>
            <person name="Lipzen A."/>
            <person name="Chen C."/>
            <person name="Yan M."/>
            <person name="Daum C."/>
            <person name="Ng V."/>
            <person name="Clum A."/>
            <person name="Steindorff A."/>
            <person name="Ohm R.A."/>
            <person name="Martin F."/>
            <person name="Silar P."/>
            <person name="Natvig D.O."/>
            <person name="Lalanne C."/>
            <person name="Gautier V."/>
            <person name="Ament-Velasquez S.L."/>
            <person name="Kruys A."/>
            <person name="Hutchinson M.I."/>
            <person name="Powell A.J."/>
            <person name="Barry K."/>
            <person name="Miller A.N."/>
            <person name="Grigoriev I.V."/>
            <person name="Debuchy R."/>
            <person name="Gladieux P."/>
            <person name="Hiltunen Thoren M."/>
            <person name="Johannesson H."/>
        </authorList>
    </citation>
    <scope>NUCLEOTIDE SEQUENCE</scope>
    <source>
        <strain evidence="1">CBS 532.94</strain>
    </source>
</reference>
<dbReference type="AlphaFoldDB" id="A0AAN7H419"/>
<name>A0AAN7H419_9PEZI</name>
<accession>A0AAN7H419</accession>
<sequence length="288" mass="31791">MTSKTWFLPPDFTFLPDGQIALGNVIPDPRRPTATLASLASHPTIVLPTAQSIVEKNRSFTAEKSRSFGLELFASFLDFASANGKTDLLWHKSKSFSAVDHEVLAYNGAFSPEALEAIVDLDRVKKHIRSGRFGPRHVYVISGLRVARQSFTVTDEQGKKTEVAVGCSGPVPAATVPVQLWGNVSGSREDRRMDGYETALGVVFAYRLHVIRPREASAEAELFSDRTAFFSGGAEDEVGEVMEAVEVNWAVLREDLDLETDIYEERRVEEGDDESYVVFRSATAKEGE</sequence>
<keyword evidence="2" id="KW-1185">Reference proteome</keyword>
<proteinExistence type="predicted"/>
<evidence type="ECO:0000313" key="2">
    <source>
        <dbReference type="Proteomes" id="UP001303760"/>
    </source>
</evidence>
<dbReference type="EMBL" id="MU860446">
    <property type="protein sequence ID" value="KAK4233926.1"/>
    <property type="molecule type" value="Genomic_DNA"/>
</dbReference>
<evidence type="ECO:0000313" key="1">
    <source>
        <dbReference type="EMBL" id="KAK4233926.1"/>
    </source>
</evidence>
<gene>
    <name evidence="1" type="ORF">C8A03DRAFT_47629</name>
</gene>
<dbReference type="Proteomes" id="UP001303760">
    <property type="component" value="Unassembled WGS sequence"/>
</dbReference>
<comment type="caution">
    <text evidence="1">The sequence shown here is derived from an EMBL/GenBank/DDBJ whole genome shotgun (WGS) entry which is preliminary data.</text>
</comment>
<organism evidence="1 2">
    <name type="scientific">Achaetomium macrosporum</name>
    <dbReference type="NCBI Taxonomy" id="79813"/>
    <lineage>
        <taxon>Eukaryota</taxon>
        <taxon>Fungi</taxon>
        <taxon>Dikarya</taxon>
        <taxon>Ascomycota</taxon>
        <taxon>Pezizomycotina</taxon>
        <taxon>Sordariomycetes</taxon>
        <taxon>Sordariomycetidae</taxon>
        <taxon>Sordariales</taxon>
        <taxon>Chaetomiaceae</taxon>
        <taxon>Achaetomium</taxon>
    </lineage>
</organism>
<reference evidence="1" key="2">
    <citation type="submission" date="2023-05" db="EMBL/GenBank/DDBJ databases">
        <authorList>
            <consortium name="Lawrence Berkeley National Laboratory"/>
            <person name="Steindorff A."/>
            <person name="Hensen N."/>
            <person name="Bonometti L."/>
            <person name="Westerberg I."/>
            <person name="Brannstrom I.O."/>
            <person name="Guillou S."/>
            <person name="Cros-Aarteil S."/>
            <person name="Calhoun S."/>
            <person name="Haridas S."/>
            <person name="Kuo A."/>
            <person name="Mondo S."/>
            <person name="Pangilinan J."/>
            <person name="Riley R."/>
            <person name="Labutti K."/>
            <person name="Andreopoulos B."/>
            <person name="Lipzen A."/>
            <person name="Chen C."/>
            <person name="Yanf M."/>
            <person name="Daum C."/>
            <person name="Ng V."/>
            <person name="Clum A."/>
            <person name="Ohm R."/>
            <person name="Martin F."/>
            <person name="Silar P."/>
            <person name="Natvig D."/>
            <person name="Lalanne C."/>
            <person name="Gautier V."/>
            <person name="Ament-Velasquez S.L."/>
            <person name="Kruys A."/>
            <person name="Hutchinson M.I."/>
            <person name="Powell A.J."/>
            <person name="Barry K."/>
            <person name="Miller A.N."/>
            <person name="Grigoriev I.V."/>
            <person name="Debuchy R."/>
            <person name="Gladieux P."/>
            <person name="Thoren M.H."/>
            <person name="Johannesson H."/>
        </authorList>
    </citation>
    <scope>NUCLEOTIDE SEQUENCE</scope>
    <source>
        <strain evidence="1">CBS 532.94</strain>
    </source>
</reference>
<protein>
    <submittedName>
        <fullName evidence="1">Uncharacterized protein</fullName>
    </submittedName>
</protein>